<dbReference type="Gene3D" id="3.30.70.270">
    <property type="match status" value="1"/>
</dbReference>
<keyword evidence="3" id="KW-0812">Transmembrane</keyword>
<dbReference type="AlphaFoldDB" id="A0A4P7XKD4"/>
<dbReference type="InterPro" id="IPR029787">
    <property type="entry name" value="Nucleotide_cyclase"/>
</dbReference>
<feature type="domain" description="PAC" evidence="5">
    <location>
        <begin position="462"/>
        <end position="514"/>
    </location>
</feature>
<dbReference type="SMART" id="SM00052">
    <property type="entry name" value="EAL"/>
    <property type="match status" value="1"/>
</dbReference>
<dbReference type="InterPro" id="IPR035919">
    <property type="entry name" value="EAL_sf"/>
</dbReference>
<dbReference type="KEGG" id="hmi:soil367_18060"/>
<evidence type="ECO:0000256" key="2">
    <source>
        <dbReference type="SAM" id="Coils"/>
    </source>
</evidence>
<dbReference type="Pfam" id="PF08448">
    <property type="entry name" value="PAS_4"/>
    <property type="match status" value="1"/>
</dbReference>
<dbReference type="InterPro" id="IPR013656">
    <property type="entry name" value="PAS_4"/>
</dbReference>
<dbReference type="CDD" id="cd00130">
    <property type="entry name" value="PAS"/>
    <property type="match status" value="1"/>
</dbReference>
<dbReference type="PANTHER" id="PTHR44757">
    <property type="entry name" value="DIGUANYLATE CYCLASE DGCP"/>
    <property type="match status" value="1"/>
</dbReference>
<dbReference type="SMART" id="SM00267">
    <property type="entry name" value="GGDEF"/>
    <property type="match status" value="1"/>
</dbReference>
<dbReference type="NCBIfam" id="TIGR00229">
    <property type="entry name" value="sensory_box"/>
    <property type="match status" value="1"/>
</dbReference>
<evidence type="ECO:0000256" key="1">
    <source>
        <dbReference type="ARBA" id="ARBA00001946"/>
    </source>
</evidence>
<dbReference type="PROSITE" id="PS50883">
    <property type="entry name" value="EAL"/>
    <property type="match status" value="1"/>
</dbReference>
<dbReference type="InterPro" id="IPR001610">
    <property type="entry name" value="PAC"/>
</dbReference>
<evidence type="ECO:0000313" key="9">
    <source>
        <dbReference type="Proteomes" id="UP000298049"/>
    </source>
</evidence>
<dbReference type="InterPro" id="IPR000014">
    <property type="entry name" value="PAS"/>
</dbReference>
<keyword evidence="3" id="KW-1133">Transmembrane helix</keyword>
<dbReference type="OrthoDB" id="9816034at2"/>
<dbReference type="SUPFAM" id="SSF55785">
    <property type="entry name" value="PYP-like sensor domain (PAS domain)"/>
    <property type="match status" value="1"/>
</dbReference>
<organism evidence="8 9">
    <name type="scientific">Hydrocarboniclastica marina</name>
    <dbReference type="NCBI Taxonomy" id="2259620"/>
    <lineage>
        <taxon>Bacteria</taxon>
        <taxon>Pseudomonadati</taxon>
        <taxon>Pseudomonadota</taxon>
        <taxon>Gammaproteobacteria</taxon>
        <taxon>Alteromonadales</taxon>
        <taxon>Alteromonadaceae</taxon>
        <taxon>Hydrocarboniclastica</taxon>
    </lineage>
</organism>
<dbReference type="SMART" id="SM00086">
    <property type="entry name" value="PAC"/>
    <property type="match status" value="1"/>
</dbReference>
<dbReference type="Pfam" id="PF00990">
    <property type="entry name" value="GGDEF"/>
    <property type="match status" value="1"/>
</dbReference>
<dbReference type="FunFam" id="3.30.70.270:FF:000001">
    <property type="entry name" value="Diguanylate cyclase domain protein"/>
    <property type="match status" value="1"/>
</dbReference>
<dbReference type="PROSITE" id="PS50112">
    <property type="entry name" value="PAS"/>
    <property type="match status" value="1"/>
</dbReference>
<name>A0A4P7XKD4_9ALTE</name>
<feature type="coiled-coil region" evidence="2">
    <location>
        <begin position="356"/>
        <end position="394"/>
    </location>
</feature>
<dbReference type="CDD" id="cd01948">
    <property type="entry name" value="EAL"/>
    <property type="match status" value="1"/>
</dbReference>
<dbReference type="NCBIfam" id="TIGR00254">
    <property type="entry name" value="GGDEF"/>
    <property type="match status" value="1"/>
</dbReference>
<dbReference type="SUPFAM" id="SSF55073">
    <property type="entry name" value="Nucleotide cyclase"/>
    <property type="match status" value="1"/>
</dbReference>
<dbReference type="CDD" id="cd01949">
    <property type="entry name" value="GGDEF"/>
    <property type="match status" value="1"/>
</dbReference>
<dbReference type="SMART" id="SM00091">
    <property type="entry name" value="PAS"/>
    <property type="match status" value="1"/>
</dbReference>
<dbReference type="InterPro" id="IPR043128">
    <property type="entry name" value="Rev_trsase/Diguanyl_cyclase"/>
</dbReference>
<feature type="domain" description="EAL" evidence="6">
    <location>
        <begin position="690"/>
        <end position="943"/>
    </location>
</feature>
<evidence type="ECO:0000259" key="6">
    <source>
        <dbReference type="PROSITE" id="PS50883"/>
    </source>
</evidence>
<dbReference type="PANTHER" id="PTHR44757:SF2">
    <property type="entry name" value="BIOFILM ARCHITECTURE MAINTENANCE PROTEIN MBAA"/>
    <property type="match status" value="1"/>
</dbReference>
<feature type="domain" description="PAS" evidence="4">
    <location>
        <begin position="387"/>
        <end position="441"/>
    </location>
</feature>
<evidence type="ECO:0000313" key="8">
    <source>
        <dbReference type="EMBL" id="QCF27676.1"/>
    </source>
</evidence>
<dbReference type="Pfam" id="PF00563">
    <property type="entry name" value="EAL"/>
    <property type="match status" value="1"/>
</dbReference>
<proteinExistence type="predicted"/>
<dbReference type="PROSITE" id="PS50887">
    <property type="entry name" value="GGDEF"/>
    <property type="match status" value="1"/>
</dbReference>
<dbReference type="Pfam" id="PF14827">
    <property type="entry name" value="dCache_3"/>
    <property type="match status" value="1"/>
</dbReference>
<dbReference type="Gene3D" id="3.30.450.20">
    <property type="entry name" value="PAS domain"/>
    <property type="match status" value="1"/>
</dbReference>
<dbReference type="GO" id="GO:0003824">
    <property type="term" value="F:catalytic activity"/>
    <property type="evidence" value="ECO:0007669"/>
    <property type="project" value="UniProtKB-ARBA"/>
</dbReference>
<dbReference type="InterPro" id="IPR000700">
    <property type="entry name" value="PAS-assoc_C"/>
</dbReference>
<evidence type="ECO:0000256" key="3">
    <source>
        <dbReference type="SAM" id="Phobius"/>
    </source>
</evidence>
<keyword evidence="3" id="KW-0472">Membrane</keyword>
<dbReference type="InterPro" id="IPR029150">
    <property type="entry name" value="dCache_3"/>
</dbReference>
<keyword evidence="2" id="KW-0175">Coiled coil</keyword>
<accession>A0A4P7XKD4</accession>
<gene>
    <name evidence="8" type="ORF">soil367_18060</name>
</gene>
<keyword evidence="9" id="KW-1185">Reference proteome</keyword>
<dbReference type="RefSeq" id="WP_136550388.1">
    <property type="nucleotide sequence ID" value="NZ_CP031093.1"/>
</dbReference>
<feature type="domain" description="GGDEF" evidence="7">
    <location>
        <begin position="546"/>
        <end position="679"/>
    </location>
</feature>
<dbReference type="InterPro" id="IPR001633">
    <property type="entry name" value="EAL_dom"/>
</dbReference>
<dbReference type="EMBL" id="CP031093">
    <property type="protein sequence ID" value="QCF27676.1"/>
    <property type="molecule type" value="Genomic_DNA"/>
</dbReference>
<dbReference type="InterPro" id="IPR052155">
    <property type="entry name" value="Biofilm_reg_signaling"/>
</dbReference>
<comment type="cofactor">
    <cofactor evidence="1">
        <name>Mg(2+)</name>
        <dbReference type="ChEBI" id="CHEBI:18420"/>
    </cofactor>
</comment>
<dbReference type="Gene3D" id="3.20.20.450">
    <property type="entry name" value="EAL domain"/>
    <property type="match status" value="1"/>
</dbReference>
<dbReference type="Proteomes" id="UP000298049">
    <property type="component" value="Chromosome"/>
</dbReference>
<feature type="transmembrane region" description="Helical" evidence="3">
    <location>
        <begin position="289"/>
        <end position="308"/>
    </location>
</feature>
<protein>
    <submittedName>
        <fullName evidence="8">EAL domain-containing protein</fullName>
    </submittedName>
</protein>
<dbReference type="InterPro" id="IPR035965">
    <property type="entry name" value="PAS-like_dom_sf"/>
</dbReference>
<dbReference type="SUPFAM" id="SSF141868">
    <property type="entry name" value="EAL domain-like"/>
    <property type="match status" value="1"/>
</dbReference>
<evidence type="ECO:0000259" key="7">
    <source>
        <dbReference type="PROSITE" id="PS50887"/>
    </source>
</evidence>
<dbReference type="InterPro" id="IPR000160">
    <property type="entry name" value="GGDEF_dom"/>
</dbReference>
<evidence type="ECO:0000259" key="5">
    <source>
        <dbReference type="PROSITE" id="PS50113"/>
    </source>
</evidence>
<reference evidence="8 9" key="1">
    <citation type="submission" date="2018-07" db="EMBL/GenBank/DDBJ databases">
        <title>Marsedoiliclastica nanhaica gen. nov. sp. nov., a novel marine hydrocarbonoclastic bacterium isolated from an in-situ enriched hydrocarbon-degrading consortium in deep-sea sediment.</title>
        <authorList>
            <person name="Dong C."/>
            <person name="Ma T."/>
            <person name="Liu R."/>
            <person name="Shao Z."/>
        </authorList>
    </citation>
    <scope>NUCLEOTIDE SEQUENCE [LARGE SCALE GENOMIC DNA]</scope>
    <source>
        <strain evidence="9">soil36-7</strain>
    </source>
</reference>
<dbReference type="PROSITE" id="PS50113">
    <property type="entry name" value="PAC"/>
    <property type="match status" value="1"/>
</dbReference>
<sequence>MLFPSRFLSIKWKVFAPTSILLSLVFLGFVFSNALHLQSQFDHGRTQLAQYHRQQLESLLNLNVLRNQQLLTSVGSGVEVIDALVSGDPDRIQTSLAEPFWALNMEVGANDLSVYTAEGELLATLGDALQVPSLLAAAREEERPQWQVNCGESNCEMALVMPLLAGRDIVLMAMSASLGDLVVQFSQMTGADIAVLTDRSETLEEGAEDLPHWDRNIAAMTRLSRTRSLLMSLDDKADLNQMRFEPLVLQEQGATREIRVFAWQGTDLVMINDITDEQREIDSAIHNSVLFGTIALILAELLLLWLLWKPMTRLRQTAAYLPWLAENKFDDMRLALNKLARQRLFDDESDVLSATAVRVSQRLEAMQSQLHEHNEELSRRSAELQGERDFVRQLLNTIPALIMMLDRDGNIVMINQHGAEMTGYSREELEGLSVGVLVPEEVWKAELRSELAELLAHRCTNVRFESQLLCKTGTSLHMAWHNTLIHDRDRNEELVLSVALDITARKSAEEKMSWLASRDALTGLYNRRRFTEELNQVVDRNKRQGNLSAVMFFDLDQFKDINDTSGHQTGDLLLKRIAQRLLDIGRDSDFVARLDGDEFAVIANNVNPEDMAGVAERYARALSQVHVEGKTHRHRCTASIGVAMIPWHGDTVEDLLANADLAMYRAKEAGRNQWQMFDPKEDTTERVRERVYWNDKVDQVLKTGDFEIYFQPLMDMETGKIAHYEALLRVFSDEGQLATGLFIQAAERNGAIHVLDERVVERVMAHQAELVRNGIEACIAINLSGASFQHPERLLQHIEQLLRRYPIAASSLIFEITETAAVKDINVTRQHITLLREQGFKFALDDFGVGFSSLFYLKQLPVDYLKIDGSFIRNLCNEPDDQALVQALVQVAKIYRLKTVAEFVENQDIVELLKTYKVDYAQGYHIGKPLPFNETFFADRPVAQS</sequence>
<evidence type="ECO:0000259" key="4">
    <source>
        <dbReference type="PROSITE" id="PS50112"/>
    </source>
</evidence>